<name>A0A4T0GHL6_WALIC</name>
<dbReference type="AlphaFoldDB" id="A0A4T0GHL6"/>
<dbReference type="Proteomes" id="UP000310689">
    <property type="component" value="Unassembled WGS sequence"/>
</dbReference>
<evidence type="ECO:0000256" key="7">
    <source>
        <dbReference type="ARBA" id="ARBA00022781"/>
    </source>
</evidence>
<evidence type="ECO:0000256" key="11">
    <source>
        <dbReference type="ARBA" id="ARBA00023310"/>
    </source>
</evidence>
<evidence type="ECO:0000256" key="12">
    <source>
        <dbReference type="ARBA" id="ARBA00032954"/>
    </source>
</evidence>
<accession>A0A4T0GHL6</accession>
<comment type="subcellular location">
    <subcellularLocation>
        <location evidence="1">Mitochondrion inner membrane</location>
        <topology evidence="1">Multi-pass membrane protein</topology>
    </subcellularLocation>
</comment>
<gene>
    <name evidence="15" type="ORF">E3P86_02170</name>
    <name evidence="14" type="ORF">E3P90_03801</name>
</gene>
<dbReference type="PANTHER" id="PTHR11410:SF0">
    <property type="entry name" value="ATP SYNTHASE SUBUNIT A"/>
    <property type="match status" value="1"/>
</dbReference>
<dbReference type="CDD" id="cd00310">
    <property type="entry name" value="ATP-synt_Fo_a_6"/>
    <property type="match status" value="1"/>
</dbReference>
<dbReference type="Gene3D" id="1.20.120.220">
    <property type="entry name" value="ATP synthase, F0 complex, subunit A"/>
    <property type="match status" value="1"/>
</dbReference>
<reference evidence="16 17" key="1">
    <citation type="submission" date="2019-03" db="EMBL/GenBank/DDBJ databases">
        <title>Sequencing 23 genomes of Wallemia ichthyophaga.</title>
        <authorList>
            <person name="Gostincar C."/>
        </authorList>
    </citation>
    <scope>NUCLEOTIDE SEQUENCE [LARGE SCALE GENOMIC DNA]</scope>
    <source>
        <strain evidence="15 17">EXF-6200</strain>
        <strain evidence="14 16">EXF-8621</strain>
    </source>
</reference>
<keyword evidence="11" id="KW-0066">ATP synthesis</keyword>
<dbReference type="HAMAP" id="MF_01393">
    <property type="entry name" value="ATP_synth_a_bact"/>
    <property type="match status" value="1"/>
</dbReference>
<dbReference type="InterPro" id="IPR045083">
    <property type="entry name" value="ATP_synth_F0_asu_bact/mt"/>
</dbReference>
<feature type="transmembrane region" description="Helical" evidence="13">
    <location>
        <begin position="103"/>
        <end position="131"/>
    </location>
</feature>
<keyword evidence="4" id="KW-0813">Transport</keyword>
<dbReference type="GO" id="GO:0005743">
    <property type="term" value="C:mitochondrial inner membrane"/>
    <property type="evidence" value="ECO:0007669"/>
    <property type="project" value="UniProtKB-SubCell"/>
</dbReference>
<keyword evidence="6 13" id="KW-0812">Transmembrane</keyword>
<organism evidence="14 16">
    <name type="scientific">Wallemia ichthyophaga</name>
    <dbReference type="NCBI Taxonomy" id="245174"/>
    <lineage>
        <taxon>Eukaryota</taxon>
        <taxon>Fungi</taxon>
        <taxon>Dikarya</taxon>
        <taxon>Basidiomycota</taxon>
        <taxon>Wallemiomycotina</taxon>
        <taxon>Wallemiomycetes</taxon>
        <taxon>Wallemiales</taxon>
        <taxon>Wallemiaceae</taxon>
        <taxon>Wallemia</taxon>
    </lineage>
</organism>
<dbReference type="Pfam" id="PF00119">
    <property type="entry name" value="ATP-synt_A"/>
    <property type="match status" value="1"/>
</dbReference>
<dbReference type="PANTHER" id="PTHR11410">
    <property type="entry name" value="ATP SYNTHASE SUBUNIT A"/>
    <property type="match status" value="1"/>
</dbReference>
<dbReference type="GO" id="GO:0046933">
    <property type="term" value="F:proton-transporting ATP synthase activity, rotational mechanism"/>
    <property type="evidence" value="ECO:0007669"/>
    <property type="project" value="TreeGrafter"/>
</dbReference>
<comment type="caution">
    <text evidence="14">The sequence shown here is derived from an EMBL/GenBank/DDBJ whole genome shotgun (WGS) entry which is preliminary data.</text>
</comment>
<feature type="transmembrane region" description="Helical" evidence="13">
    <location>
        <begin position="36"/>
        <end position="57"/>
    </location>
</feature>
<dbReference type="FunFam" id="1.20.120.220:FF:000003">
    <property type="entry name" value="ATP synthase subunit a"/>
    <property type="match status" value="1"/>
</dbReference>
<dbReference type="PROSITE" id="PS00449">
    <property type="entry name" value="ATPASE_A"/>
    <property type="match status" value="1"/>
</dbReference>
<dbReference type="EMBL" id="SPOF01000066">
    <property type="protein sequence ID" value="TIB08098.1"/>
    <property type="molecule type" value="Genomic_DNA"/>
</dbReference>
<evidence type="ECO:0000256" key="4">
    <source>
        <dbReference type="ARBA" id="ARBA00022448"/>
    </source>
</evidence>
<evidence type="ECO:0000256" key="3">
    <source>
        <dbReference type="ARBA" id="ARBA00021312"/>
    </source>
</evidence>
<evidence type="ECO:0000256" key="1">
    <source>
        <dbReference type="ARBA" id="ARBA00004448"/>
    </source>
</evidence>
<keyword evidence="10 13" id="KW-0472">Membrane</keyword>
<sequence length="245" mass="26927">MHNLFMINSPLEQFGVVSLLEFRLPFNGTVLSLTNLGLYSIIIVVLILGLVSSPWSLTFESLYTTLQSMVKDQIGSRYESYLPFVYGLFIFILVANVNGNIPYGFTITTSAIVSLGFSCMIFSSVTILGLFRHGIHFFSYFVPAGTPLALVPLLVLIELISYFARAVSLGVRLFANMVAGHILLKILASFLFGLFNSSLLVATLTLIPFALFVALIGLELAVSVIQAYVFTILTCSYIKDALDLH</sequence>
<dbReference type="SUPFAM" id="SSF81336">
    <property type="entry name" value="F1F0 ATP synthase subunit A"/>
    <property type="match status" value="1"/>
</dbReference>
<dbReference type="GO" id="GO:0045259">
    <property type="term" value="C:proton-transporting ATP synthase complex"/>
    <property type="evidence" value="ECO:0007669"/>
    <property type="project" value="UniProtKB-KW"/>
</dbReference>
<evidence type="ECO:0000256" key="13">
    <source>
        <dbReference type="SAM" id="Phobius"/>
    </source>
</evidence>
<dbReference type="InterPro" id="IPR000568">
    <property type="entry name" value="ATP_synth_F0_asu"/>
</dbReference>
<dbReference type="EMBL" id="SPOI01000100">
    <property type="protein sequence ID" value="TIB37415.1"/>
    <property type="molecule type" value="Genomic_DNA"/>
</dbReference>
<evidence type="ECO:0000256" key="2">
    <source>
        <dbReference type="ARBA" id="ARBA00006810"/>
    </source>
</evidence>
<dbReference type="NCBIfam" id="TIGR01131">
    <property type="entry name" value="ATP_synt_6_or_A"/>
    <property type="match status" value="1"/>
</dbReference>
<keyword evidence="8 13" id="KW-1133">Transmembrane helix</keyword>
<evidence type="ECO:0000256" key="10">
    <source>
        <dbReference type="ARBA" id="ARBA00023136"/>
    </source>
</evidence>
<dbReference type="InterPro" id="IPR023011">
    <property type="entry name" value="ATP_synth_F0_asu_AS"/>
</dbReference>
<protein>
    <recommendedName>
        <fullName evidence="3">ATP synthase subunit a</fullName>
    </recommendedName>
    <alternativeName>
        <fullName evidence="12">F-ATPase protein 6</fullName>
    </alternativeName>
</protein>
<feature type="transmembrane region" description="Helical" evidence="13">
    <location>
        <begin position="138"/>
        <end position="163"/>
    </location>
</feature>
<evidence type="ECO:0000256" key="5">
    <source>
        <dbReference type="ARBA" id="ARBA00022547"/>
    </source>
</evidence>
<evidence type="ECO:0000256" key="6">
    <source>
        <dbReference type="ARBA" id="ARBA00022692"/>
    </source>
</evidence>
<dbReference type="Proteomes" id="UP000306954">
    <property type="component" value="Unassembled WGS sequence"/>
</dbReference>
<proteinExistence type="inferred from homology"/>
<evidence type="ECO:0000256" key="8">
    <source>
        <dbReference type="ARBA" id="ARBA00022989"/>
    </source>
</evidence>
<evidence type="ECO:0000313" key="16">
    <source>
        <dbReference type="Proteomes" id="UP000306954"/>
    </source>
</evidence>
<evidence type="ECO:0000256" key="9">
    <source>
        <dbReference type="ARBA" id="ARBA00023065"/>
    </source>
</evidence>
<keyword evidence="7" id="KW-0375">Hydrogen ion transport</keyword>
<dbReference type="NCBIfam" id="NF004482">
    <property type="entry name" value="PRK05815.2-4"/>
    <property type="match status" value="1"/>
</dbReference>
<evidence type="ECO:0000313" key="17">
    <source>
        <dbReference type="Proteomes" id="UP000310689"/>
    </source>
</evidence>
<dbReference type="PRINTS" id="PR00123">
    <property type="entry name" value="ATPASEA"/>
</dbReference>
<feature type="transmembrane region" description="Helical" evidence="13">
    <location>
        <begin position="78"/>
        <end position="97"/>
    </location>
</feature>
<dbReference type="InterPro" id="IPR035908">
    <property type="entry name" value="F0_ATP_A_sf"/>
</dbReference>
<evidence type="ECO:0000313" key="14">
    <source>
        <dbReference type="EMBL" id="TIB08098.1"/>
    </source>
</evidence>
<comment type="similarity">
    <text evidence="2">Belongs to the ATPase A chain family.</text>
</comment>
<keyword evidence="9" id="KW-0406">Ion transport</keyword>
<feature type="transmembrane region" description="Helical" evidence="13">
    <location>
        <begin position="169"/>
        <end position="192"/>
    </location>
</feature>
<keyword evidence="5" id="KW-0138">CF(0)</keyword>
<evidence type="ECO:0000313" key="15">
    <source>
        <dbReference type="EMBL" id="TIB37415.1"/>
    </source>
</evidence>